<reference evidence="2" key="1">
    <citation type="submission" date="2010-08" db="EMBL/GenBank/DDBJ databases">
        <authorList>
            <consortium name="Caenorhabditis japonica Sequencing Consortium"/>
            <person name="Wilson R.K."/>
        </authorList>
    </citation>
    <scope>NUCLEOTIDE SEQUENCE [LARGE SCALE GENOMIC DNA]</scope>
    <source>
        <strain evidence="2">DF5081</strain>
    </source>
</reference>
<proteinExistence type="predicted"/>
<dbReference type="EnsemblMetazoa" id="CJA19422a.1">
    <property type="protein sequence ID" value="CJA19422a.1"/>
    <property type="gene ID" value="WBGene00138625"/>
</dbReference>
<organism evidence="1 2">
    <name type="scientific">Caenorhabditis japonica</name>
    <dbReference type="NCBI Taxonomy" id="281687"/>
    <lineage>
        <taxon>Eukaryota</taxon>
        <taxon>Metazoa</taxon>
        <taxon>Ecdysozoa</taxon>
        <taxon>Nematoda</taxon>
        <taxon>Chromadorea</taxon>
        <taxon>Rhabditida</taxon>
        <taxon>Rhabditina</taxon>
        <taxon>Rhabditomorpha</taxon>
        <taxon>Rhabditoidea</taxon>
        <taxon>Rhabditidae</taxon>
        <taxon>Peloderinae</taxon>
        <taxon>Caenorhabditis</taxon>
    </lineage>
</organism>
<dbReference type="Proteomes" id="UP000005237">
    <property type="component" value="Unassembled WGS sequence"/>
</dbReference>
<keyword evidence="2" id="KW-1185">Reference proteome</keyword>
<protein>
    <submittedName>
        <fullName evidence="1">Uncharacterized protein</fullName>
    </submittedName>
</protein>
<evidence type="ECO:0000313" key="2">
    <source>
        <dbReference type="Proteomes" id="UP000005237"/>
    </source>
</evidence>
<evidence type="ECO:0000313" key="1">
    <source>
        <dbReference type="EnsemblMetazoa" id="CJA19422a.1"/>
    </source>
</evidence>
<accession>A0A8R1I312</accession>
<reference evidence="1" key="2">
    <citation type="submission" date="2022-06" db="UniProtKB">
        <authorList>
            <consortium name="EnsemblMetazoa"/>
        </authorList>
    </citation>
    <scope>IDENTIFICATION</scope>
    <source>
        <strain evidence="1">DF5081</strain>
    </source>
</reference>
<name>A0A8R1I312_CAEJA</name>
<dbReference type="AlphaFoldDB" id="A0A8R1I312"/>
<sequence>MSSRFKLIAELIAETDRNLPDATIDKDIELFSTYSDISDWKGIPRFFDSLSSLSRRASTYENWQNRFKVVDYLVSCFGSLKDAVSDYVTNYLETKEAGEEIAVDVELVHAVSMFVYSGSKAYGTIAIVRLQVDSGCESSEERTKTRQADYDDDKVKWKEVQRQRMINCMIELLELRVETSAGVKKKAIQYVFAPDVMEKDFLQRFMDTVTHLLEDPENSARANQPWIIHYFRIWKALAADWGMSTSIANSLFTDTLELNYLETASNFPFIEPLVYLMKESVNGESKIYR</sequence>